<dbReference type="Gene3D" id="1.10.10.60">
    <property type="entry name" value="Homeodomain-like"/>
    <property type="match status" value="1"/>
</dbReference>
<evidence type="ECO:0000256" key="3">
    <source>
        <dbReference type="ARBA" id="ARBA00023163"/>
    </source>
</evidence>
<keyword evidence="3" id="KW-0804">Transcription</keyword>
<dbReference type="InterPro" id="IPR032687">
    <property type="entry name" value="AraC-type_N"/>
</dbReference>
<dbReference type="AlphaFoldDB" id="A0A2N5Y5H4"/>
<keyword evidence="2" id="KW-0238">DNA-binding</keyword>
<dbReference type="GO" id="GO:0005829">
    <property type="term" value="C:cytosol"/>
    <property type="evidence" value="ECO:0007669"/>
    <property type="project" value="TreeGrafter"/>
</dbReference>
<comment type="caution">
    <text evidence="5">The sequence shown here is derived from an EMBL/GenBank/DDBJ whole genome shotgun (WGS) entry which is preliminary data.</text>
</comment>
<dbReference type="EMBL" id="PKLZ01000002">
    <property type="protein sequence ID" value="PLW83638.1"/>
    <property type="molecule type" value="Genomic_DNA"/>
</dbReference>
<feature type="domain" description="HTH araC/xylS-type" evidence="4">
    <location>
        <begin position="214"/>
        <end position="311"/>
    </location>
</feature>
<keyword evidence="1" id="KW-0805">Transcription regulation</keyword>
<dbReference type="Pfam" id="PF12833">
    <property type="entry name" value="HTH_18"/>
    <property type="match status" value="1"/>
</dbReference>
<dbReference type="PROSITE" id="PS01124">
    <property type="entry name" value="HTH_ARAC_FAMILY_2"/>
    <property type="match status" value="1"/>
</dbReference>
<dbReference type="SMART" id="SM00342">
    <property type="entry name" value="HTH_ARAC"/>
    <property type="match status" value="1"/>
</dbReference>
<sequence>MDSHALISTYGLEGLDRPDVAISAEVHRGLLTEAYKVTGRKGLGLKLGFKRSLATFDQLAYLMMSCSTLREATEKGLRYQSYSGRFSGSAVITTFSEIDGQGCYQIAVDETLGELRLLAVEDLLANIVNTARWVLGRPLPVTRLRCDYPAPSHADEYAGVFNCPVQFDAPVIQLFFEADILDQPLPNASPQSVQLYASLCEEKSIARQQGDVAWRLWQLIVKDPANPPDMAESAAALHCSDRTLRRRLQAEGWSYLQLIDRVREIQARRALSDPTLSVTQVTQQLGYSDHSGFLRAFRKWTGLTPREFRARLFV</sequence>
<dbReference type="PANTHER" id="PTHR47894">
    <property type="entry name" value="HTH-TYPE TRANSCRIPTIONAL REGULATOR GADX"/>
    <property type="match status" value="1"/>
</dbReference>
<dbReference type="Pfam" id="PF12625">
    <property type="entry name" value="Arabinose_bd"/>
    <property type="match status" value="1"/>
</dbReference>
<evidence type="ECO:0000256" key="2">
    <source>
        <dbReference type="ARBA" id="ARBA00023125"/>
    </source>
</evidence>
<protein>
    <submittedName>
        <fullName evidence="5">AraC family transcriptional regulator</fullName>
    </submittedName>
</protein>
<evidence type="ECO:0000313" key="5">
    <source>
        <dbReference type="EMBL" id="PLW83638.1"/>
    </source>
</evidence>
<dbReference type="SUPFAM" id="SSF46689">
    <property type="entry name" value="Homeodomain-like"/>
    <property type="match status" value="1"/>
</dbReference>
<dbReference type="GO" id="GO:0003700">
    <property type="term" value="F:DNA-binding transcription factor activity"/>
    <property type="evidence" value="ECO:0007669"/>
    <property type="project" value="InterPro"/>
</dbReference>
<dbReference type="InterPro" id="IPR020449">
    <property type="entry name" value="Tscrpt_reg_AraC-type_HTH"/>
</dbReference>
<dbReference type="InterPro" id="IPR009057">
    <property type="entry name" value="Homeodomain-like_sf"/>
</dbReference>
<organism evidence="5 6">
    <name type="scientific">Kineobactrum sediminis</name>
    <dbReference type="NCBI Taxonomy" id="1905677"/>
    <lineage>
        <taxon>Bacteria</taxon>
        <taxon>Pseudomonadati</taxon>
        <taxon>Pseudomonadota</taxon>
        <taxon>Gammaproteobacteria</taxon>
        <taxon>Cellvibrionales</taxon>
        <taxon>Halieaceae</taxon>
        <taxon>Kineobactrum</taxon>
    </lineage>
</organism>
<name>A0A2N5Y5H4_9GAMM</name>
<dbReference type="PANTHER" id="PTHR47894:SF1">
    <property type="entry name" value="HTH-TYPE TRANSCRIPTIONAL REGULATOR VQSM"/>
    <property type="match status" value="1"/>
</dbReference>
<dbReference type="RefSeq" id="WP_101520319.1">
    <property type="nucleotide sequence ID" value="NZ_PKLZ01000002.1"/>
</dbReference>
<evidence type="ECO:0000256" key="1">
    <source>
        <dbReference type="ARBA" id="ARBA00023015"/>
    </source>
</evidence>
<dbReference type="InterPro" id="IPR018060">
    <property type="entry name" value="HTH_AraC"/>
</dbReference>
<accession>A0A2N5Y5H4</accession>
<dbReference type="PRINTS" id="PR00032">
    <property type="entry name" value="HTHARAC"/>
</dbReference>
<evidence type="ECO:0000313" key="6">
    <source>
        <dbReference type="Proteomes" id="UP000234845"/>
    </source>
</evidence>
<evidence type="ECO:0000259" key="4">
    <source>
        <dbReference type="PROSITE" id="PS01124"/>
    </source>
</evidence>
<keyword evidence="6" id="KW-1185">Reference proteome</keyword>
<dbReference type="OrthoDB" id="6194859at2"/>
<proteinExistence type="predicted"/>
<dbReference type="GO" id="GO:0000976">
    <property type="term" value="F:transcription cis-regulatory region binding"/>
    <property type="evidence" value="ECO:0007669"/>
    <property type="project" value="TreeGrafter"/>
</dbReference>
<reference evidence="6" key="1">
    <citation type="submission" date="2017-11" db="EMBL/GenBank/DDBJ databases">
        <title>The draft genome sequence of Chromatocurvus sp. F02.</title>
        <authorList>
            <person name="Du Z.-J."/>
            <person name="Chang Y.-Q."/>
        </authorList>
    </citation>
    <scope>NUCLEOTIDE SEQUENCE [LARGE SCALE GENOMIC DNA]</scope>
    <source>
        <strain evidence="6">F02</strain>
    </source>
</reference>
<gene>
    <name evidence="5" type="ORF">CWI75_04620</name>
</gene>
<dbReference type="Proteomes" id="UP000234845">
    <property type="component" value="Unassembled WGS sequence"/>
</dbReference>